<dbReference type="InterPro" id="IPR010371">
    <property type="entry name" value="YBR137W-like"/>
</dbReference>
<dbReference type="PANTHER" id="PTHR28255">
    <property type="match status" value="1"/>
</dbReference>
<sequence length="164" mass="18312">MSFIASELAEQEKSLVLSSFDSNVAFEIGTRIRSHIQSTFPNKPQVIIQITADTSTQLYFFATVGQGTLPDNAHWAERKRKSVCRWKTSTASLRIKYKDGMPEKYGTFEAEYATHGGGFPLRVKGVEPLVGVVIVSGLAQEEDHQSIVDVLRKYIEEEQKTALS</sequence>
<reference evidence="1" key="1">
    <citation type="submission" date="2014-08" db="EMBL/GenBank/DDBJ databases">
        <authorList>
            <person name="Sharma Rahul"/>
            <person name="Thines Marco"/>
        </authorList>
    </citation>
    <scope>NUCLEOTIDE SEQUENCE</scope>
</reference>
<dbReference type="PIRSF" id="PIRSF008757">
    <property type="entry name" value="UCP008757"/>
    <property type="match status" value="1"/>
</dbReference>
<dbReference type="AlphaFoldDB" id="A0A0F7SJG4"/>
<dbReference type="SUPFAM" id="SSF143744">
    <property type="entry name" value="GlcG-like"/>
    <property type="match status" value="1"/>
</dbReference>
<dbReference type="Gene3D" id="3.30.450.150">
    <property type="entry name" value="Haem-degrading domain"/>
    <property type="match status" value="1"/>
</dbReference>
<dbReference type="PANTHER" id="PTHR28255:SF1">
    <property type="entry name" value="UPF0303 PROTEIN YBR137W"/>
    <property type="match status" value="1"/>
</dbReference>
<dbReference type="InterPro" id="IPR038084">
    <property type="entry name" value="PduO/GlcC-like_sf"/>
</dbReference>
<dbReference type="GO" id="GO:0072380">
    <property type="term" value="C:TRC complex"/>
    <property type="evidence" value="ECO:0007669"/>
    <property type="project" value="TreeGrafter"/>
</dbReference>
<evidence type="ECO:0008006" key="2">
    <source>
        <dbReference type="Google" id="ProtNLM"/>
    </source>
</evidence>
<dbReference type="InterPro" id="IPR005624">
    <property type="entry name" value="PduO/GlcC-like"/>
</dbReference>
<accession>A0A0F7SJG4</accession>
<dbReference type="GO" id="GO:0006620">
    <property type="term" value="P:post-translational protein targeting to endoplasmic reticulum membrane"/>
    <property type="evidence" value="ECO:0007669"/>
    <property type="project" value="TreeGrafter"/>
</dbReference>
<organism evidence="1">
    <name type="scientific">Phaffia rhodozyma</name>
    <name type="common">Yeast</name>
    <name type="synonym">Xanthophyllomyces dendrorhous</name>
    <dbReference type="NCBI Taxonomy" id="264483"/>
    <lineage>
        <taxon>Eukaryota</taxon>
        <taxon>Fungi</taxon>
        <taxon>Dikarya</taxon>
        <taxon>Basidiomycota</taxon>
        <taxon>Agaricomycotina</taxon>
        <taxon>Tremellomycetes</taxon>
        <taxon>Cystofilobasidiales</taxon>
        <taxon>Mrakiaceae</taxon>
        <taxon>Phaffia</taxon>
    </lineage>
</organism>
<name>A0A0F7SJG4_PHARH</name>
<evidence type="ECO:0000313" key="1">
    <source>
        <dbReference type="EMBL" id="CDZ98580.1"/>
    </source>
</evidence>
<protein>
    <recommendedName>
        <fullName evidence="2">DUF967 domain protein</fullName>
    </recommendedName>
</protein>
<proteinExistence type="predicted"/>
<dbReference type="EMBL" id="LN483345">
    <property type="protein sequence ID" value="CDZ98580.1"/>
    <property type="molecule type" value="Genomic_DNA"/>
</dbReference>
<dbReference type="Pfam" id="PF03928">
    <property type="entry name" value="HbpS-like"/>
    <property type="match status" value="1"/>
</dbReference>